<evidence type="ECO:0000313" key="4">
    <source>
        <dbReference type="Proteomes" id="UP000781710"/>
    </source>
</evidence>
<dbReference type="EMBL" id="PDWW01000001">
    <property type="protein sequence ID" value="KAF1727324.1"/>
    <property type="molecule type" value="Genomic_DNA"/>
</dbReference>
<feature type="transmembrane region" description="Helical" evidence="1">
    <location>
        <begin position="90"/>
        <end position="110"/>
    </location>
</feature>
<evidence type="ECO:0000256" key="1">
    <source>
        <dbReference type="SAM" id="Phobius"/>
    </source>
</evidence>
<feature type="transmembrane region" description="Helical" evidence="1">
    <location>
        <begin position="62"/>
        <end position="83"/>
    </location>
</feature>
<dbReference type="PANTHER" id="PTHR33121">
    <property type="entry name" value="CYCLIC DI-GMP PHOSPHODIESTERASE PDEF"/>
    <property type="match status" value="1"/>
</dbReference>
<feature type="transmembrane region" description="Helical" evidence="1">
    <location>
        <begin position="116"/>
        <end position="135"/>
    </location>
</feature>
<accession>A0ABQ6ZLU3</accession>
<proteinExistence type="predicted"/>
<keyword evidence="1" id="KW-0812">Transmembrane</keyword>
<dbReference type="InterPro" id="IPR001633">
    <property type="entry name" value="EAL_dom"/>
</dbReference>
<dbReference type="Gene3D" id="3.20.20.450">
    <property type="entry name" value="EAL domain"/>
    <property type="match status" value="1"/>
</dbReference>
<dbReference type="SUPFAM" id="SSF141868">
    <property type="entry name" value="EAL domain-like"/>
    <property type="match status" value="1"/>
</dbReference>
<comment type="caution">
    <text evidence="3">The sequence shown here is derived from an EMBL/GenBank/DDBJ whole genome shotgun (WGS) entry which is preliminary data.</text>
</comment>
<dbReference type="Pfam" id="PF00563">
    <property type="entry name" value="EAL"/>
    <property type="match status" value="1"/>
</dbReference>
<evidence type="ECO:0000259" key="2">
    <source>
        <dbReference type="PROSITE" id="PS50883"/>
    </source>
</evidence>
<dbReference type="CDD" id="cd01948">
    <property type="entry name" value="EAL"/>
    <property type="match status" value="1"/>
</dbReference>
<organism evidence="3 4">
    <name type="scientific">Pseudoxanthomonas japonensis</name>
    <dbReference type="NCBI Taxonomy" id="69284"/>
    <lineage>
        <taxon>Bacteria</taxon>
        <taxon>Pseudomonadati</taxon>
        <taxon>Pseudomonadota</taxon>
        <taxon>Gammaproteobacteria</taxon>
        <taxon>Lysobacterales</taxon>
        <taxon>Lysobacteraceae</taxon>
        <taxon>Pseudoxanthomonas</taxon>
    </lineage>
</organism>
<reference evidence="3 4" key="1">
    <citation type="submission" date="2017-10" db="EMBL/GenBank/DDBJ databases">
        <title>Whole genome sequencing of members of genus Pseudoxanthomonas.</title>
        <authorList>
            <person name="Kumar S."/>
            <person name="Bansal K."/>
            <person name="Kaur A."/>
            <person name="Patil P."/>
            <person name="Sharma S."/>
            <person name="Patil P.B."/>
        </authorList>
    </citation>
    <scope>NUCLEOTIDE SEQUENCE [LARGE SCALE GENOMIC DNA]</scope>
    <source>
        <strain evidence="3 4">DSM 17109</strain>
    </source>
</reference>
<dbReference type="Proteomes" id="UP000781710">
    <property type="component" value="Unassembled WGS sequence"/>
</dbReference>
<feature type="domain" description="EAL" evidence="2">
    <location>
        <begin position="205"/>
        <end position="459"/>
    </location>
</feature>
<evidence type="ECO:0000313" key="3">
    <source>
        <dbReference type="EMBL" id="KAF1727324.1"/>
    </source>
</evidence>
<dbReference type="SMART" id="SM00052">
    <property type="entry name" value="EAL"/>
    <property type="match status" value="1"/>
</dbReference>
<feature type="transmembrane region" description="Helical" evidence="1">
    <location>
        <begin position="35"/>
        <end position="56"/>
    </location>
</feature>
<gene>
    <name evidence="3" type="ORF">CSC78_00415</name>
</gene>
<name>A0ABQ6ZLU3_9GAMM</name>
<dbReference type="PANTHER" id="PTHR33121:SF71">
    <property type="entry name" value="OXYGEN SENSOR PROTEIN DOSP"/>
    <property type="match status" value="1"/>
</dbReference>
<dbReference type="InterPro" id="IPR050706">
    <property type="entry name" value="Cyclic-di-GMP_PDE-like"/>
</dbReference>
<keyword evidence="1" id="KW-0472">Membrane</keyword>
<dbReference type="PROSITE" id="PS50883">
    <property type="entry name" value="EAL"/>
    <property type="match status" value="1"/>
</dbReference>
<sequence length="459" mass="50917">MRAGGRDSHRMDAPVDKADGMGWSGMMARRRQRRALHLLLATGVIMVSLGFGWGVFFASRGAWVVAAVEMALALLGGVVIVMARLRRIRAASWLAFTGLFALLCFFSAFLDVSTAAVPRTVHVFLLVLAVCAHHVFRDERPWLRYGVVTVLVGVFVFFAAAPVGTPDRFAITEDVRRIGIWINLATAAASLLIVLRLAETDVAEHRALHRALRDALSQRRFRLLYQPQVDAGGRIIGAEALLRWHDAQRGLVRPADFMQAAEDTGFILPLGQWVLQDACRQLAEWRREPALQRMRLSVNISALQLRQPDFVQQVDDAVTRSGIDAGLLTLELTESVLVHDMDDAVGKMRALHAMGVRLSLDDFGAGYASLSYLRDLPFAEMKIDRAFTRGIVRDAHAASITRNLLQMGRDLGIDVIAEGIEQDEQFALLCEQGCRLFQGYLFGRPMDATAFRQRVTATP</sequence>
<feature type="transmembrane region" description="Helical" evidence="1">
    <location>
        <begin position="180"/>
        <end position="198"/>
    </location>
</feature>
<keyword evidence="1" id="KW-1133">Transmembrane helix</keyword>
<feature type="transmembrane region" description="Helical" evidence="1">
    <location>
        <begin position="142"/>
        <end position="160"/>
    </location>
</feature>
<dbReference type="InterPro" id="IPR035919">
    <property type="entry name" value="EAL_sf"/>
</dbReference>
<keyword evidence="4" id="KW-1185">Reference proteome</keyword>
<protein>
    <recommendedName>
        <fullName evidence="2">EAL domain-containing protein</fullName>
    </recommendedName>
</protein>